<evidence type="ECO:0000313" key="1">
    <source>
        <dbReference type="EMBL" id="PKC17011.1"/>
    </source>
</evidence>
<reference evidence="2 4" key="4">
    <citation type="submission" date="2017-10" db="EMBL/GenBank/DDBJ databases">
        <title>Genome analyses suggest a sexual origin of heterokaryosis in a supposedly ancient asexual fungus.</title>
        <authorList>
            <person name="Corradi N."/>
            <person name="Sedzielewska K."/>
            <person name="Noel J."/>
            <person name="Charron P."/>
            <person name="Farinelli L."/>
            <person name="Marton T."/>
            <person name="Kruger M."/>
            <person name="Pelin A."/>
            <person name="Brachmann A."/>
            <person name="Corradi N."/>
        </authorList>
    </citation>
    <scope>NUCLEOTIDE SEQUENCE [LARGE SCALE GENOMIC DNA]</scope>
    <source>
        <strain evidence="2 4">A1</strain>
    </source>
</reference>
<dbReference type="EMBL" id="LLXL01000144">
    <property type="protein sequence ID" value="PKK77138.1"/>
    <property type="molecule type" value="Genomic_DNA"/>
</dbReference>
<dbReference type="Proteomes" id="UP000233469">
    <property type="component" value="Unassembled WGS sequence"/>
</dbReference>
<dbReference type="Proteomes" id="UP000232688">
    <property type="component" value="Unassembled WGS sequence"/>
</dbReference>
<comment type="caution">
    <text evidence="1">The sequence shown here is derived from an EMBL/GenBank/DDBJ whole genome shotgun (WGS) entry which is preliminary data.</text>
</comment>
<reference evidence="1 5" key="2">
    <citation type="submission" date="2017-09" db="EMBL/GenBank/DDBJ databases">
        <title>Extensive intraspecific genome diversity in a model arbuscular mycorrhizal fungus.</title>
        <authorList>
            <person name="Chen E.C."/>
            <person name="Morin E."/>
            <person name="Beaudet D."/>
            <person name="Noel J."/>
            <person name="Ndikumana S."/>
            <person name="Charron P."/>
            <person name="St-Onge C."/>
            <person name="Giorgi J."/>
            <person name="Grigoriev I.V."/>
            <person name="Roux C."/>
            <person name="Martin F.M."/>
            <person name="Corradi N."/>
        </authorList>
    </citation>
    <scope>NUCLEOTIDE SEQUENCE [LARGE SCALE GENOMIC DNA]</scope>
    <source>
        <strain evidence="1 5">A5</strain>
    </source>
</reference>
<sequence length="60" mass="6885">MSFREDKVIPLITVEIKQLALLKLPSKIRTSFNNVPLDIRQIHPGSVIERRMQSQALISD</sequence>
<dbReference type="EMBL" id="LLXH01000289">
    <property type="protein sequence ID" value="PKC69217.1"/>
    <property type="molecule type" value="Genomic_DNA"/>
</dbReference>
<protein>
    <submittedName>
        <fullName evidence="1">Uncharacterized protein</fullName>
    </submittedName>
</protein>
<evidence type="ECO:0000313" key="5">
    <source>
        <dbReference type="Proteomes" id="UP000232722"/>
    </source>
</evidence>
<accession>A0A2I1E8W5</accession>
<dbReference type="EMBL" id="LLXJ01000028">
    <property type="protein sequence ID" value="PKC17011.1"/>
    <property type="molecule type" value="Genomic_DNA"/>
</dbReference>
<evidence type="ECO:0000313" key="3">
    <source>
        <dbReference type="EMBL" id="PKK77138.1"/>
    </source>
</evidence>
<dbReference type="Proteomes" id="UP000232722">
    <property type="component" value="Unassembled WGS sequence"/>
</dbReference>
<gene>
    <name evidence="2" type="ORF">RhiirA1_415947</name>
    <name evidence="1" type="ORF">RhiirA5_346873</name>
    <name evidence="3" type="ORF">RhiirC2_732616</name>
</gene>
<evidence type="ECO:0000313" key="4">
    <source>
        <dbReference type="Proteomes" id="UP000232688"/>
    </source>
</evidence>
<evidence type="ECO:0000313" key="2">
    <source>
        <dbReference type="EMBL" id="PKC69217.1"/>
    </source>
</evidence>
<organism evidence="1 5">
    <name type="scientific">Rhizophagus irregularis</name>
    <dbReference type="NCBI Taxonomy" id="588596"/>
    <lineage>
        <taxon>Eukaryota</taxon>
        <taxon>Fungi</taxon>
        <taxon>Fungi incertae sedis</taxon>
        <taxon>Mucoromycota</taxon>
        <taxon>Glomeromycotina</taxon>
        <taxon>Glomeromycetes</taxon>
        <taxon>Glomerales</taxon>
        <taxon>Glomeraceae</taxon>
        <taxon>Rhizophagus</taxon>
    </lineage>
</organism>
<reference evidence="5 6" key="1">
    <citation type="submission" date="2016-04" db="EMBL/GenBank/DDBJ databases">
        <title>Genome analyses suggest a sexual origin of heterokaryosis in a supposedly ancient asexual fungus.</title>
        <authorList>
            <person name="Ropars J."/>
            <person name="Sedzielewska K."/>
            <person name="Noel J."/>
            <person name="Charron P."/>
            <person name="Farinelli L."/>
            <person name="Marton T."/>
            <person name="Kruger M."/>
            <person name="Pelin A."/>
            <person name="Brachmann A."/>
            <person name="Corradi N."/>
        </authorList>
    </citation>
    <scope>NUCLEOTIDE SEQUENCE [LARGE SCALE GENOMIC DNA]</scope>
    <source>
        <strain evidence="1 5">A5</strain>
        <strain evidence="3 6">C2</strain>
    </source>
</reference>
<dbReference type="VEuPathDB" id="FungiDB:RhiirA1_415947"/>
<proteinExistence type="predicted"/>
<name>A0A2I1E8W5_9GLOM</name>
<evidence type="ECO:0000313" key="6">
    <source>
        <dbReference type="Proteomes" id="UP000233469"/>
    </source>
</evidence>
<dbReference type="AlphaFoldDB" id="A0A2I1E8W5"/>
<reference evidence="4 6" key="3">
    <citation type="submission" date="2017-10" db="EMBL/GenBank/DDBJ databases">
        <title>Extensive intraspecific genome diversity in a model arbuscular mycorrhizal fungus.</title>
        <authorList>
            <person name="Chen E.C.H."/>
            <person name="Morin E."/>
            <person name="Baudet D."/>
            <person name="Noel J."/>
            <person name="Ndikumana S."/>
            <person name="Charron P."/>
            <person name="St-Onge C."/>
            <person name="Giorgi J."/>
            <person name="Grigoriev I.V."/>
            <person name="Roux C."/>
            <person name="Martin F.M."/>
            <person name="Corradi N."/>
        </authorList>
    </citation>
    <scope>NUCLEOTIDE SEQUENCE [LARGE SCALE GENOMIC DNA]</scope>
    <source>
        <strain evidence="2 4">A1</strain>
        <strain evidence="3 6">C2</strain>
    </source>
</reference>